<proteinExistence type="predicted"/>
<protein>
    <recommendedName>
        <fullName evidence="2">BFN domain-containing protein</fullName>
    </recommendedName>
</protein>
<sequence>MLELEIDSIRVNRIVQSRVVLLKDKNSDRYLPIYVGTSEASAIANQLQDYIPQRPMTHDLLYNVILAMGGVLHRIIVWKIENDIYHAKLVVGHNNNNNIEIDARPSDAINIAIRAKVPIYASDEVMNVCSIIIDEETGMPVVGKGDNSEPSAKKNVSPRPVGNNELVSLSAFEDFVESLDLKDIGKSKLDNEETVDDSDTSAGTS</sequence>
<accession>A0A382DC96</accession>
<reference evidence="3" key="1">
    <citation type="submission" date="2018-05" db="EMBL/GenBank/DDBJ databases">
        <authorList>
            <person name="Lanie J.A."/>
            <person name="Ng W.-L."/>
            <person name="Kazmierczak K.M."/>
            <person name="Andrzejewski T.M."/>
            <person name="Davidsen T.M."/>
            <person name="Wayne K.J."/>
            <person name="Tettelin H."/>
            <person name="Glass J.I."/>
            <person name="Rusch D."/>
            <person name="Podicherti R."/>
            <person name="Tsui H.-C.T."/>
            <person name="Winkler M.E."/>
        </authorList>
    </citation>
    <scope>NUCLEOTIDE SEQUENCE</scope>
</reference>
<organism evidence="3">
    <name type="scientific">marine metagenome</name>
    <dbReference type="NCBI Taxonomy" id="408172"/>
    <lineage>
        <taxon>unclassified sequences</taxon>
        <taxon>metagenomes</taxon>
        <taxon>ecological metagenomes</taxon>
    </lineage>
</organism>
<dbReference type="InterPro" id="IPR036104">
    <property type="entry name" value="BFN_sf"/>
</dbReference>
<dbReference type="PROSITE" id="PS51658">
    <property type="entry name" value="BFN"/>
    <property type="match status" value="1"/>
</dbReference>
<dbReference type="SUPFAM" id="SSF103256">
    <property type="entry name" value="Hypothetical protein TM0160"/>
    <property type="match status" value="1"/>
</dbReference>
<feature type="region of interest" description="Disordered" evidence="1">
    <location>
        <begin position="140"/>
        <end position="163"/>
    </location>
</feature>
<dbReference type="InterPro" id="IPR003729">
    <property type="entry name" value="Bi_nuclease_dom"/>
</dbReference>
<dbReference type="Gene3D" id="3.10.690.10">
    <property type="entry name" value="Bifunctional nuclease domain"/>
    <property type="match status" value="1"/>
</dbReference>
<dbReference type="AlphaFoldDB" id="A0A382DC96"/>
<evidence type="ECO:0000259" key="2">
    <source>
        <dbReference type="PROSITE" id="PS51658"/>
    </source>
</evidence>
<dbReference type="GO" id="GO:0004518">
    <property type="term" value="F:nuclease activity"/>
    <property type="evidence" value="ECO:0007669"/>
    <property type="project" value="InterPro"/>
</dbReference>
<evidence type="ECO:0000313" key="3">
    <source>
        <dbReference type="EMBL" id="SVB35291.1"/>
    </source>
</evidence>
<dbReference type="EMBL" id="UINC01038368">
    <property type="protein sequence ID" value="SVB35291.1"/>
    <property type="molecule type" value="Genomic_DNA"/>
</dbReference>
<feature type="region of interest" description="Disordered" evidence="1">
    <location>
        <begin position="186"/>
        <end position="205"/>
    </location>
</feature>
<dbReference type="Pfam" id="PF02577">
    <property type="entry name" value="BFN_dom"/>
    <property type="match status" value="1"/>
</dbReference>
<evidence type="ECO:0000256" key="1">
    <source>
        <dbReference type="SAM" id="MobiDB-lite"/>
    </source>
</evidence>
<dbReference type="PANTHER" id="PTHR15160:SF1">
    <property type="entry name" value="VON HIPPEL-LINDAU DISEASE TUMOR SUPPRESSOR"/>
    <property type="match status" value="1"/>
</dbReference>
<name>A0A382DC96_9ZZZZ</name>
<feature type="domain" description="BFN" evidence="2">
    <location>
        <begin position="1"/>
        <end position="133"/>
    </location>
</feature>
<gene>
    <name evidence="3" type="ORF">METZ01_LOCUS188145</name>
</gene>
<dbReference type="PANTHER" id="PTHR15160">
    <property type="entry name" value="VON HIPPEL-LINDAU PROTEIN"/>
    <property type="match status" value="1"/>
</dbReference>